<dbReference type="Proteomes" id="UP000031408">
    <property type="component" value="Unassembled WGS sequence"/>
</dbReference>
<gene>
    <name evidence="3" type="ORF">OI18_20805</name>
</gene>
<accession>A0A0C1KYS8</accession>
<keyword evidence="4" id="KW-1185">Reference proteome</keyword>
<feature type="domain" description="UspA" evidence="2">
    <location>
        <begin position="152"/>
        <end position="271"/>
    </location>
</feature>
<evidence type="ECO:0000259" key="2">
    <source>
        <dbReference type="Pfam" id="PF00582"/>
    </source>
</evidence>
<comment type="similarity">
    <text evidence="1">Belongs to the universal stress protein A family.</text>
</comment>
<reference evidence="3 4" key="1">
    <citation type="submission" date="2014-11" db="EMBL/GenBank/DDBJ databases">
        <title>Genome sequence of Flavihumibacter solisilvae 3-3.</title>
        <authorList>
            <person name="Zhou G."/>
            <person name="Li M."/>
            <person name="Wang G."/>
        </authorList>
    </citation>
    <scope>NUCLEOTIDE SEQUENCE [LARGE SCALE GENOMIC DNA]</scope>
    <source>
        <strain evidence="3 4">3-3</strain>
    </source>
</reference>
<evidence type="ECO:0000313" key="3">
    <source>
        <dbReference type="EMBL" id="KIC92857.1"/>
    </source>
</evidence>
<dbReference type="RefSeq" id="WP_039143552.1">
    <property type="nucleotide sequence ID" value="NZ_JSVC01000027.1"/>
</dbReference>
<evidence type="ECO:0000256" key="1">
    <source>
        <dbReference type="ARBA" id="ARBA00008791"/>
    </source>
</evidence>
<dbReference type="OrthoDB" id="9788959at2"/>
<dbReference type="Gene3D" id="3.40.50.12370">
    <property type="match status" value="1"/>
</dbReference>
<sequence>MKSFLVATDFSDISREAAMYAANLANAAGAELTLIHAYLLPTPVSEVPYVMVSVDELQRDNEKLARELADHIHSQTGVSVRTIVNIGLPADEVVYQAKEIGADLIVVGMRGENKTIDKIIGSTTAAIMRKATVPVLVAPAHTVYSPIKQFTYATDFSYTMNLRCLKTLQEMARIFIGARLNVVHIQRPGEVMNAEQVAGKVRLEPMLEGIHHEYFNLEHTNVETGLKTFLSQHPSELLVMVAHKHSWWERLVSGSHTKEMAYKSDIPLLVLQDKD</sequence>
<dbReference type="STRING" id="1349421.OI18_20805"/>
<dbReference type="PANTHER" id="PTHR46268:SF6">
    <property type="entry name" value="UNIVERSAL STRESS PROTEIN UP12"/>
    <property type="match status" value="1"/>
</dbReference>
<dbReference type="EMBL" id="JSVC01000027">
    <property type="protein sequence ID" value="KIC92857.1"/>
    <property type="molecule type" value="Genomic_DNA"/>
</dbReference>
<dbReference type="AlphaFoldDB" id="A0A0C1KYS8"/>
<dbReference type="PRINTS" id="PR01438">
    <property type="entry name" value="UNVRSLSTRESS"/>
</dbReference>
<dbReference type="Pfam" id="PF00582">
    <property type="entry name" value="Usp"/>
    <property type="match status" value="2"/>
</dbReference>
<dbReference type="InterPro" id="IPR006015">
    <property type="entry name" value="Universal_stress_UspA"/>
</dbReference>
<dbReference type="InterPro" id="IPR006016">
    <property type="entry name" value="UspA"/>
</dbReference>
<comment type="caution">
    <text evidence="3">The sequence shown here is derived from an EMBL/GenBank/DDBJ whole genome shotgun (WGS) entry which is preliminary data.</text>
</comment>
<organism evidence="3 4">
    <name type="scientific">Flavihumibacter solisilvae</name>
    <dbReference type="NCBI Taxonomy" id="1349421"/>
    <lineage>
        <taxon>Bacteria</taxon>
        <taxon>Pseudomonadati</taxon>
        <taxon>Bacteroidota</taxon>
        <taxon>Chitinophagia</taxon>
        <taxon>Chitinophagales</taxon>
        <taxon>Chitinophagaceae</taxon>
        <taxon>Flavihumibacter</taxon>
    </lineage>
</organism>
<proteinExistence type="inferred from homology"/>
<dbReference type="SUPFAM" id="SSF52402">
    <property type="entry name" value="Adenine nucleotide alpha hydrolases-like"/>
    <property type="match status" value="2"/>
</dbReference>
<feature type="domain" description="UspA" evidence="2">
    <location>
        <begin position="2"/>
        <end position="138"/>
    </location>
</feature>
<dbReference type="PANTHER" id="PTHR46268">
    <property type="entry name" value="STRESS RESPONSE PROTEIN NHAX"/>
    <property type="match status" value="1"/>
</dbReference>
<dbReference type="CDD" id="cd00293">
    <property type="entry name" value="USP-like"/>
    <property type="match status" value="1"/>
</dbReference>
<evidence type="ECO:0000313" key="4">
    <source>
        <dbReference type="Proteomes" id="UP000031408"/>
    </source>
</evidence>
<protein>
    <recommendedName>
        <fullName evidence="2">UspA domain-containing protein</fullName>
    </recommendedName>
</protein>
<name>A0A0C1KYS8_9BACT</name>